<keyword evidence="1" id="KW-1133">Transmembrane helix</keyword>
<protein>
    <submittedName>
        <fullName evidence="2">Uncharacterized protein</fullName>
    </submittedName>
</protein>
<name>A0A951QHI8_9CYAN</name>
<comment type="caution">
    <text evidence="2">The sequence shown here is derived from an EMBL/GenBank/DDBJ whole genome shotgun (WGS) entry which is preliminary data.</text>
</comment>
<sequence length="80" mass="9213">MQANLVTLYFIVALLVLSVLLLAFWLDRSVPKTDKKSWAVVILGAFFWFVVLPLSFVEVIHKLLKTKHHTSDRPNHRNLG</sequence>
<feature type="transmembrane region" description="Helical" evidence="1">
    <location>
        <begin position="6"/>
        <end position="26"/>
    </location>
</feature>
<evidence type="ECO:0000313" key="2">
    <source>
        <dbReference type="EMBL" id="MBW4661323.1"/>
    </source>
</evidence>
<organism evidence="2 3">
    <name type="scientific">Drouetiella hepatica Uher 2000/2452</name>
    <dbReference type="NCBI Taxonomy" id="904376"/>
    <lineage>
        <taxon>Bacteria</taxon>
        <taxon>Bacillati</taxon>
        <taxon>Cyanobacteriota</taxon>
        <taxon>Cyanophyceae</taxon>
        <taxon>Oculatellales</taxon>
        <taxon>Oculatellaceae</taxon>
        <taxon>Drouetiella</taxon>
    </lineage>
</organism>
<proteinExistence type="predicted"/>
<reference evidence="2" key="1">
    <citation type="submission" date="2021-05" db="EMBL/GenBank/DDBJ databases">
        <authorList>
            <person name="Pietrasiak N."/>
            <person name="Ward R."/>
            <person name="Stajich J.E."/>
            <person name="Kurbessoian T."/>
        </authorList>
    </citation>
    <scope>NUCLEOTIDE SEQUENCE</scope>
    <source>
        <strain evidence="2">UHER 2000/2452</strain>
    </source>
</reference>
<accession>A0A951QHI8</accession>
<reference evidence="2" key="2">
    <citation type="journal article" date="2022" name="Microbiol. Resour. Announc.">
        <title>Metagenome Sequencing to Explore Phylogenomics of Terrestrial Cyanobacteria.</title>
        <authorList>
            <person name="Ward R.D."/>
            <person name="Stajich J.E."/>
            <person name="Johansen J.R."/>
            <person name="Huntemann M."/>
            <person name="Clum A."/>
            <person name="Foster B."/>
            <person name="Foster B."/>
            <person name="Roux S."/>
            <person name="Palaniappan K."/>
            <person name="Varghese N."/>
            <person name="Mukherjee S."/>
            <person name="Reddy T.B.K."/>
            <person name="Daum C."/>
            <person name="Copeland A."/>
            <person name="Chen I.A."/>
            <person name="Ivanova N.N."/>
            <person name="Kyrpides N.C."/>
            <person name="Shapiro N."/>
            <person name="Eloe-Fadrosh E.A."/>
            <person name="Pietrasiak N."/>
        </authorList>
    </citation>
    <scope>NUCLEOTIDE SEQUENCE</scope>
    <source>
        <strain evidence="2">UHER 2000/2452</strain>
    </source>
</reference>
<keyword evidence="1" id="KW-0472">Membrane</keyword>
<feature type="transmembrane region" description="Helical" evidence="1">
    <location>
        <begin position="38"/>
        <end position="57"/>
    </location>
</feature>
<evidence type="ECO:0000256" key="1">
    <source>
        <dbReference type="SAM" id="Phobius"/>
    </source>
</evidence>
<keyword evidence="1" id="KW-0812">Transmembrane</keyword>
<dbReference type="EMBL" id="JAHHHD010000034">
    <property type="protein sequence ID" value="MBW4661323.1"/>
    <property type="molecule type" value="Genomic_DNA"/>
</dbReference>
<evidence type="ECO:0000313" key="3">
    <source>
        <dbReference type="Proteomes" id="UP000757435"/>
    </source>
</evidence>
<gene>
    <name evidence="2" type="ORF">KME15_21830</name>
</gene>
<dbReference type="Proteomes" id="UP000757435">
    <property type="component" value="Unassembled WGS sequence"/>
</dbReference>
<dbReference type="AlphaFoldDB" id="A0A951QHI8"/>